<protein>
    <submittedName>
        <fullName evidence="1">Uncharacterized protein</fullName>
    </submittedName>
</protein>
<organism evidence="1 2">
    <name type="scientific">Arenicella xantha</name>
    <dbReference type="NCBI Taxonomy" id="644221"/>
    <lineage>
        <taxon>Bacteria</taxon>
        <taxon>Pseudomonadati</taxon>
        <taxon>Pseudomonadota</taxon>
        <taxon>Gammaproteobacteria</taxon>
        <taxon>Arenicellales</taxon>
        <taxon>Arenicellaceae</taxon>
        <taxon>Arenicella</taxon>
    </lineage>
</organism>
<dbReference type="EMBL" id="QNRT01000001">
    <property type="protein sequence ID" value="RBP52718.1"/>
    <property type="molecule type" value="Genomic_DNA"/>
</dbReference>
<dbReference type="AlphaFoldDB" id="A0A395JT32"/>
<keyword evidence="2" id="KW-1185">Reference proteome</keyword>
<accession>A0A395JT32</accession>
<evidence type="ECO:0000313" key="1">
    <source>
        <dbReference type="EMBL" id="RBP52718.1"/>
    </source>
</evidence>
<dbReference type="Proteomes" id="UP000253083">
    <property type="component" value="Unassembled WGS sequence"/>
</dbReference>
<name>A0A395JT32_9GAMM</name>
<proteinExistence type="predicted"/>
<dbReference type="RefSeq" id="WP_113952344.1">
    <property type="nucleotide sequence ID" value="NZ_QNRT01000001.1"/>
</dbReference>
<dbReference type="OrthoDB" id="7062807at2"/>
<gene>
    <name evidence="1" type="ORF">DFR28_101100</name>
</gene>
<sequence>MSDFIQIERVPYEEPHHIELNWKVSNRSICTEFTYYDNATSLIQIANGLDAFPKHANDVFLYEIGSEKPEDNFAYYFGFKLFTINGVGNSAIQIRFCDNPTMSYPEISQLCIQAEPADLHRLGKQFREFSKLEKTFLAWSRKESFIGEKYDYA</sequence>
<dbReference type="InParanoid" id="A0A395JT32"/>
<comment type="caution">
    <text evidence="1">The sequence shown here is derived from an EMBL/GenBank/DDBJ whole genome shotgun (WGS) entry which is preliminary data.</text>
</comment>
<evidence type="ECO:0000313" key="2">
    <source>
        <dbReference type="Proteomes" id="UP000253083"/>
    </source>
</evidence>
<reference evidence="1 2" key="1">
    <citation type="submission" date="2018-06" db="EMBL/GenBank/DDBJ databases">
        <title>Genomic Encyclopedia of Type Strains, Phase IV (KMG-IV): sequencing the most valuable type-strain genomes for metagenomic binning, comparative biology and taxonomic classification.</title>
        <authorList>
            <person name="Goeker M."/>
        </authorList>
    </citation>
    <scope>NUCLEOTIDE SEQUENCE [LARGE SCALE GENOMIC DNA]</scope>
    <source>
        <strain evidence="1 2">DSM 24032</strain>
    </source>
</reference>